<dbReference type="EMBL" id="LXPE01000200">
    <property type="protein sequence ID" value="OBA25190.1"/>
    <property type="molecule type" value="Genomic_DNA"/>
</dbReference>
<evidence type="ECO:0000256" key="5">
    <source>
        <dbReference type="RuleBase" id="RU361180"/>
    </source>
</evidence>
<keyword evidence="4 5" id="KW-0326">Glycosidase</keyword>
<dbReference type="Gene3D" id="1.50.10.10">
    <property type="match status" value="1"/>
</dbReference>
<dbReference type="OrthoDB" id="3542292at2759"/>
<evidence type="ECO:0000256" key="3">
    <source>
        <dbReference type="ARBA" id="ARBA00022801"/>
    </source>
</evidence>
<dbReference type="EC" id="3.2.1.28" evidence="5"/>
<evidence type="ECO:0000313" key="9">
    <source>
        <dbReference type="Proteomes" id="UP000092321"/>
    </source>
</evidence>
<evidence type="ECO:0000259" key="7">
    <source>
        <dbReference type="Pfam" id="PF07492"/>
    </source>
</evidence>
<dbReference type="GO" id="GO:0005509">
    <property type="term" value="F:calcium ion binding"/>
    <property type="evidence" value="ECO:0007669"/>
    <property type="project" value="InterPro"/>
</dbReference>
<feature type="region of interest" description="Disordered" evidence="6">
    <location>
        <begin position="1"/>
        <end position="29"/>
    </location>
</feature>
<evidence type="ECO:0000256" key="1">
    <source>
        <dbReference type="ARBA" id="ARBA00001576"/>
    </source>
</evidence>
<dbReference type="GO" id="GO:0004555">
    <property type="term" value="F:alpha,alpha-trehalase activity"/>
    <property type="evidence" value="ECO:0007669"/>
    <property type="project" value="UniProtKB-EC"/>
</dbReference>
<gene>
    <name evidence="8" type="ORF">HANVADRAFT_27436</name>
</gene>
<dbReference type="Pfam" id="PF07492">
    <property type="entry name" value="Trehalase_Ca-bi"/>
    <property type="match status" value="1"/>
</dbReference>
<keyword evidence="3 5" id="KW-0378">Hydrolase</keyword>
<comment type="similarity">
    <text evidence="2 5">Belongs to the glycosyl hydrolase 37 family.</text>
</comment>
<feature type="compositionally biased region" description="Low complexity" evidence="6">
    <location>
        <begin position="12"/>
        <end position="26"/>
    </location>
</feature>
<evidence type="ECO:0000256" key="6">
    <source>
        <dbReference type="SAM" id="MobiDB-lite"/>
    </source>
</evidence>
<dbReference type="InterPro" id="IPR008928">
    <property type="entry name" value="6-hairpin_glycosidase_sf"/>
</dbReference>
<comment type="caution">
    <text evidence="8">The sequence shown here is derived from an EMBL/GenBank/DDBJ whole genome shotgun (WGS) entry which is preliminary data.</text>
</comment>
<dbReference type="InterPro" id="IPR001661">
    <property type="entry name" value="Glyco_hydro_37"/>
</dbReference>
<keyword evidence="9" id="KW-1185">Reference proteome</keyword>
<dbReference type="Proteomes" id="UP000092321">
    <property type="component" value="Unassembled WGS sequence"/>
</dbReference>
<dbReference type="GO" id="GO:0005993">
    <property type="term" value="P:trehalose catabolic process"/>
    <property type="evidence" value="ECO:0007669"/>
    <property type="project" value="InterPro"/>
</dbReference>
<dbReference type="PANTHER" id="PTHR23403:SF6">
    <property type="entry name" value="CYTOSOLIC NEUTRAL TREHALASE-RELATED"/>
    <property type="match status" value="1"/>
</dbReference>
<sequence length="722" mass="84226">MDDEYYSKQHQRSSSPTSRLRASSISDRSTPEKISFVENYQIKRRPSLGGTSDAQENRVFFIEDVDKLLAELLKREDTDSNFKITIEDKGSKVFQVGTASSEGFKYYNIRGTYMLSNLLQELTLAKKYHKKQIFLEEARLNEPPVGKLSRLIKEKFWKSLIRKIDIDSIVKIARDEKFEDQTFLRIYVPYRNKDQYDFFIKAGKKAINHKVEVNYLPKDITAEYENSIRSKPGFLSLAMRKCIDPSTGKKDMLEGWPYVVPGGRFNEFYGWDSYFVSLGLLESGDKYNDIIRGVLENYIFEIENYGKILNANRTYYLSRSQPPFLTDLSIKFFEHTGGKENLEAVQLLKRCIGAAIKEYKNVWCCQPRLNLETGLSCYYPQSVGIPPECESDHFDSVLAPYAKKYNVSIAKFKELYNNREVLERDLDLYFTHDKAIRESGHDTTNRFEGVCNHLVTVDLNSLLYRYELDIAYCLEHILDDKFIDFENVETNSGHWTRLAEERKKNIDKYLWNEEKSMYFDYNWFTKKQTTFESATTFWPMWATCASSHQAQKLRDNAIPMFEEFGGIVSTTEESRGVVDKEHPQRQWDFPFAWSPHQLLLWEGLEKYGFSGDARRLAYRWVYMITKVFVDYNGTVVEKYDVTSEIDPHNVDAEYGNQGNDFKGVAEEGFGWTNTSYLLGLKYLNRYCIRALNNCIAPTLFFDRLLDKDRADFGFGSLKATKN</sequence>
<dbReference type="AlphaFoldDB" id="A0A1B7T8Z7"/>
<dbReference type="InterPro" id="IPR011120">
    <property type="entry name" value="Trehalase_Ca-bd"/>
</dbReference>
<comment type="catalytic activity">
    <reaction evidence="1 5">
        <text>alpha,alpha-trehalose + H2O = alpha-D-glucose + beta-D-glucose</text>
        <dbReference type="Rhea" id="RHEA:32675"/>
        <dbReference type="ChEBI" id="CHEBI:15377"/>
        <dbReference type="ChEBI" id="CHEBI:15903"/>
        <dbReference type="ChEBI" id="CHEBI:16551"/>
        <dbReference type="ChEBI" id="CHEBI:17925"/>
        <dbReference type="EC" id="3.2.1.28"/>
    </reaction>
</comment>
<dbReference type="PROSITE" id="PS00927">
    <property type="entry name" value="TREHALASE_1"/>
    <property type="match status" value="1"/>
</dbReference>
<dbReference type="InterPro" id="IPR012341">
    <property type="entry name" value="6hp_glycosidase-like_sf"/>
</dbReference>
<dbReference type="Pfam" id="PF01204">
    <property type="entry name" value="Trehalase"/>
    <property type="match status" value="1"/>
</dbReference>
<dbReference type="GO" id="GO:0005737">
    <property type="term" value="C:cytoplasm"/>
    <property type="evidence" value="ECO:0007669"/>
    <property type="project" value="InterPro"/>
</dbReference>
<feature type="domain" description="Neutral trehalase Ca2+ binding" evidence="7">
    <location>
        <begin position="69"/>
        <end position="98"/>
    </location>
</feature>
<dbReference type="PRINTS" id="PR00744">
    <property type="entry name" value="GLHYDRLASE37"/>
</dbReference>
<reference evidence="9" key="1">
    <citation type="journal article" date="2016" name="Proc. Natl. Acad. Sci. U.S.A.">
        <title>Comparative genomics of biotechnologically important yeasts.</title>
        <authorList>
            <person name="Riley R."/>
            <person name="Haridas S."/>
            <person name="Wolfe K.H."/>
            <person name="Lopes M.R."/>
            <person name="Hittinger C.T."/>
            <person name="Goeker M."/>
            <person name="Salamov A.A."/>
            <person name="Wisecaver J.H."/>
            <person name="Long T.M."/>
            <person name="Calvey C.H."/>
            <person name="Aerts A.L."/>
            <person name="Barry K.W."/>
            <person name="Choi C."/>
            <person name="Clum A."/>
            <person name="Coughlan A.Y."/>
            <person name="Deshpande S."/>
            <person name="Douglass A.P."/>
            <person name="Hanson S.J."/>
            <person name="Klenk H.-P."/>
            <person name="LaButti K.M."/>
            <person name="Lapidus A."/>
            <person name="Lindquist E.A."/>
            <person name="Lipzen A.M."/>
            <person name="Meier-Kolthoff J.P."/>
            <person name="Ohm R.A."/>
            <person name="Otillar R.P."/>
            <person name="Pangilinan J.L."/>
            <person name="Peng Y."/>
            <person name="Rokas A."/>
            <person name="Rosa C.A."/>
            <person name="Scheuner C."/>
            <person name="Sibirny A.A."/>
            <person name="Slot J.C."/>
            <person name="Stielow J.B."/>
            <person name="Sun H."/>
            <person name="Kurtzman C.P."/>
            <person name="Blackwell M."/>
            <person name="Grigoriev I.V."/>
            <person name="Jeffries T.W."/>
        </authorList>
    </citation>
    <scope>NUCLEOTIDE SEQUENCE [LARGE SCALE GENOMIC DNA]</scope>
    <source>
        <strain evidence="9">NRRL Y-1626</strain>
    </source>
</reference>
<dbReference type="PANTHER" id="PTHR23403">
    <property type="entry name" value="TREHALASE"/>
    <property type="match status" value="1"/>
</dbReference>
<dbReference type="PROSITE" id="PS00928">
    <property type="entry name" value="TREHALASE_2"/>
    <property type="match status" value="1"/>
</dbReference>
<organism evidence="8 9">
    <name type="scientific">Hanseniaspora valbyensis NRRL Y-1626</name>
    <dbReference type="NCBI Taxonomy" id="766949"/>
    <lineage>
        <taxon>Eukaryota</taxon>
        <taxon>Fungi</taxon>
        <taxon>Dikarya</taxon>
        <taxon>Ascomycota</taxon>
        <taxon>Saccharomycotina</taxon>
        <taxon>Saccharomycetes</taxon>
        <taxon>Saccharomycodales</taxon>
        <taxon>Saccharomycodaceae</taxon>
        <taxon>Hanseniaspora</taxon>
    </lineage>
</organism>
<dbReference type="SUPFAM" id="SSF48208">
    <property type="entry name" value="Six-hairpin glycosidases"/>
    <property type="match status" value="1"/>
</dbReference>
<proteinExistence type="inferred from homology"/>
<evidence type="ECO:0000256" key="2">
    <source>
        <dbReference type="ARBA" id="ARBA00005615"/>
    </source>
</evidence>
<protein>
    <recommendedName>
        <fullName evidence="5">Trehalase</fullName>
        <ecNumber evidence="5">3.2.1.28</ecNumber>
    </recommendedName>
    <alternativeName>
        <fullName evidence="5">Alpha-trehalose glucohydrolase</fullName>
    </alternativeName>
</protein>
<evidence type="ECO:0000256" key="4">
    <source>
        <dbReference type="ARBA" id="ARBA00023295"/>
    </source>
</evidence>
<name>A0A1B7T8Z7_9ASCO</name>
<accession>A0A1B7T8Z7</accession>
<dbReference type="InterPro" id="IPR018232">
    <property type="entry name" value="Glyco_hydro_37_CS"/>
</dbReference>
<evidence type="ECO:0000313" key="8">
    <source>
        <dbReference type="EMBL" id="OBA25190.1"/>
    </source>
</evidence>